<dbReference type="SUPFAM" id="SSF69279">
    <property type="entry name" value="Phage tail proteins"/>
    <property type="match status" value="1"/>
</dbReference>
<dbReference type="EMBL" id="VITV01000021">
    <property type="protein sequence ID" value="TWB65583.1"/>
    <property type="molecule type" value="Genomic_DNA"/>
</dbReference>
<name>A0A560J2V4_9PROT</name>
<dbReference type="RefSeq" id="WP_281289021.1">
    <property type="nucleotide sequence ID" value="NZ_VITV01000021.1"/>
</dbReference>
<dbReference type="AlphaFoldDB" id="A0A560J2V4"/>
<dbReference type="Proteomes" id="UP000320516">
    <property type="component" value="Unassembled WGS sequence"/>
</dbReference>
<evidence type="ECO:0000313" key="2">
    <source>
        <dbReference type="EMBL" id="TWB65583.1"/>
    </source>
</evidence>
<organism evidence="2 3">
    <name type="scientific">Nitrospirillum amazonense</name>
    <dbReference type="NCBI Taxonomy" id="28077"/>
    <lineage>
        <taxon>Bacteria</taxon>
        <taxon>Pseudomonadati</taxon>
        <taxon>Pseudomonadota</taxon>
        <taxon>Alphaproteobacteria</taxon>
        <taxon>Rhodospirillales</taxon>
        <taxon>Azospirillaceae</taxon>
        <taxon>Nitrospirillum</taxon>
    </lineage>
</organism>
<accession>A0A560J2V4</accession>
<dbReference type="Gene3D" id="2.30.110.50">
    <property type="match status" value="1"/>
</dbReference>
<comment type="caution">
    <text evidence="2">The sequence shown here is derived from an EMBL/GenBank/DDBJ whole genome shotgun (WGS) entry which is preliminary data.</text>
</comment>
<protein>
    <submittedName>
        <fullName evidence="2">Late control gene D protein (GPD)</fullName>
    </submittedName>
</protein>
<dbReference type="EMBL" id="VITV01000026">
    <property type="protein sequence ID" value="TWB64103.1"/>
    <property type="molecule type" value="Genomic_DNA"/>
</dbReference>
<sequence>MDGYTQAERLLGIESPLGPDQLLLEALEGTEGISTPFEFRATVRAMDDNVDPAALVAQSVDLKLRLDEGSYRVFNGVVASLTGGHAASRGQRHYVLRVVPRL</sequence>
<evidence type="ECO:0000313" key="3">
    <source>
        <dbReference type="Proteomes" id="UP000320516"/>
    </source>
</evidence>
<dbReference type="Pfam" id="PF05954">
    <property type="entry name" value="Phage_GPD"/>
    <property type="match status" value="1"/>
</dbReference>
<reference evidence="2 3" key="1">
    <citation type="submission" date="2019-06" db="EMBL/GenBank/DDBJ databases">
        <title>Genomic Encyclopedia of Type Strains, Phase IV (KMG-V): Genome sequencing to study the core and pangenomes of soil and plant-associated prokaryotes.</title>
        <authorList>
            <person name="Whitman W."/>
        </authorList>
    </citation>
    <scope>NUCLEOTIDE SEQUENCE [LARGE SCALE GENOMIC DNA]</scope>
    <source>
        <strain evidence="2 3">BR 12005</strain>
    </source>
</reference>
<proteinExistence type="predicted"/>
<feature type="non-terminal residue" evidence="2">
    <location>
        <position position="102"/>
    </location>
</feature>
<evidence type="ECO:0000313" key="1">
    <source>
        <dbReference type="EMBL" id="TWB64103.1"/>
    </source>
</evidence>
<gene>
    <name evidence="2" type="ORF">FBZ87_1211</name>
    <name evidence="1" type="ORF">FBZ87_1261</name>
</gene>